<dbReference type="UniPathway" id="UPA00666"/>
<keyword evidence="7 9" id="KW-0472">Membrane</keyword>
<feature type="transmembrane region" description="Helical" evidence="9">
    <location>
        <begin position="21"/>
        <end position="42"/>
    </location>
</feature>
<dbReference type="GO" id="GO:0016410">
    <property type="term" value="F:N-acyltransferase activity"/>
    <property type="evidence" value="ECO:0007669"/>
    <property type="project" value="UniProtKB-UniRule"/>
</dbReference>
<dbReference type="InterPro" id="IPR045378">
    <property type="entry name" value="LNT_N"/>
</dbReference>
<dbReference type="Proteomes" id="UP000188729">
    <property type="component" value="Unassembled WGS sequence"/>
</dbReference>
<evidence type="ECO:0000256" key="8">
    <source>
        <dbReference type="ARBA" id="ARBA00023315"/>
    </source>
</evidence>
<comment type="caution">
    <text evidence="11">The sequence shown here is derived from an EMBL/GenBank/DDBJ whole genome shotgun (WGS) entry which is preliminary data.</text>
</comment>
<dbReference type="NCBIfam" id="TIGR00546">
    <property type="entry name" value="lnt"/>
    <property type="match status" value="1"/>
</dbReference>
<sequence length="524" mass="56774">MAGVTMRLKVSFQSVFGRRPLLSALLLGAIAACGFAPLQLWWLTVGCFAAWMRLVHRAPTLKAALWRGWVFGVGHFTINNNWFQHAFDFQDKMPPVLGYAAPVALALYLAVYPAIAAGAAWRVRGNKADLSYVLAFAAAWIVTEWLRSVMFTGYAWDSLSVIWVPVQPVAGIAAWVGTYALSGLTVLLAGLLLLVRGVPVAVGGVALVLAGLIGAQWFSYRADQTPVRTDAPRIRVVQPNVPQDARGESDGEMMLAKLSELSGKPGAAPRLIVWPEGVVRDFFEDGYPDYAYTADPFWIRWRMARLLGPRDMLLTGGTALQFDKNGNAVTATNSVFAVDPRAKIRGRYDKAHLVPYGEYLPVPWLLKPLGLDRLVPGSMDFAEGPGPLALEVPGMGDIGIQLCYEIIFSGQVIDPAKRPRVLFNPSNDAWFGAWGPPQHLAQARMRAIEEGLPVIRATPNGISAVIGADGRLIATVPHETAGAIEVPLPAAKPPTLFSRVGNWMAAIVAVLLAAAAIAFRRRGR</sequence>
<dbReference type="Pfam" id="PF20154">
    <property type="entry name" value="LNT_N"/>
    <property type="match status" value="1"/>
</dbReference>
<evidence type="ECO:0000256" key="9">
    <source>
        <dbReference type="HAMAP-Rule" id="MF_01148"/>
    </source>
</evidence>
<comment type="pathway">
    <text evidence="9">Protein modification; lipoprotein biosynthesis (N-acyl transfer).</text>
</comment>
<comment type="subcellular location">
    <subcellularLocation>
        <location evidence="1 9">Cell membrane</location>
        <topology evidence="1 9">Multi-pass membrane protein</topology>
    </subcellularLocation>
</comment>
<evidence type="ECO:0000256" key="5">
    <source>
        <dbReference type="ARBA" id="ARBA00022692"/>
    </source>
</evidence>
<keyword evidence="5 9" id="KW-0812">Transmembrane</keyword>
<dbReference type="CDD" id="cd07571">
    <property type="entry name" value="ALP_N-acyl_transferase"/>
    <property type="match status" value="1"/>
</dbReference>
<dbReference type="PROSITE" id="PS50263">
    <property type="entry name" value="CN_HYDROLASE"/>
    <property type="match status" value="1"/>
</dbReference>
<dbReference type="HAMAP" id="MF_01148">
    <property type="entry name" value="Lnt"/>
    <property type="match status" value="1"/>
</dbReference>
<dbReference type="InterPro" id="IPR003010">
    <property type="entry name" value="C-N_Hydrolase"/>
</dbReference>
<feature type="domain" description="CN hydrolase" evidence="10">
    <location>
        <begin position="237"/>
        <end position="490"/>
    </location>
</feature>
<keyword evidence="4 9" id="KW-0808">Transferase</keyword>
<evidence type="ECO:0000256" key="1">
    <source>
        <dbReference type="ARBA" id="ARBA00004651"/>
    </source>
</evidence>
<evidence type="ECO:0000256" key="3">
    <source>
        <dbReference type="ARBA" id="ARBA00022475"/>
    </source>
</evidence>
<feature type="transmembrane region" description="Helical" evidence="9">
    <location>
        <begin position="168"/>
        <end position="193"/>
    </location>
</feature>
<dbReference type="InterPro" id="IPR036526">
    <property type="entry name" value="C-N_Hydrolase_sf"/>
</dbReference>
<keyword evidence="8 9" id="KW-0012">Acyltransferase</keyword>
<dbReference type="RefSeq" id="WP_233130769.1">
    <property type="nucleotide sequence ID" value="NZ_MPSB01000005.1"/>
</dbReference>
<keyword evidence="11" id="KW-0449">Lipoprotein</keyword>
<evidence type="ECO:0000256" key="6">
    <source>
        <dbReference type="ARBA" id="ARBA00022989"/>
    </source>
</evidence>
<reference evidence="11 12" key="1">
    <citation type="submission" date="2016-11" db="EMBL/GenBank/DDBJ databases">
        <title>Genome sequence of Sphingomonas jeddahensis G39.</title>
        <authorList>
            <person name="Poehlein A."/>
            <person name="Wuebbeler J.H."/>
            <person name="Steinbuechel A."/>
            <person name="Daniel R."/>
        </authorList>
    </citation>
    <scope>NUCLEOTIDE SEQUENCE [LARGE SCALE GENOMIC DNA]</scope>
    <source>
        <strain evidence="11 12">G39</strain>
    </source>
</reference>
<keyword evidence="3 9" id="KW-1003">Cell membrane</keyword>
<dbReference type="PANTHER" id="PTHR38686:SF1">
    <property type="entry name" value="APOLIPOPROTEIN N-ACYLTRANSFERASE"/>
    <property type="match status" value="1"/>
</dbReference>
<dbReference type="Pfam" id="PF00795">
    <property type="entry name" value="CN_hydrolase"/>
    <property type="match status" value="1"/>
</dbReference>
<name>A0A1V2EVJ0_9SPHN</name>
<evidence type="ECO:0000256" key="2">
    <source>
        <dbReference type="ARBA" id="ARBA00010065"/>
    </source>
</evidence>
<dbReference type="PANTHER" id="PTHR38686">
    <property type="entry name" value="APOLIPOPROTEIN N-ACYLTRANSFERASE"/>
    <property type="match status" value="1"/>
</dbReference>
<gene>
    <name evidence="9 11" type="primary">lnt</name>
    <name evidence="11" type="ORF">SPHI_14180</name>
</gene>
<dbReference type="GO" id="GO:0042158">
    <property type="term" value="P:lipoprotein biosynthetic process"/>
    <property type="evidence" value="ECO:0007669"/>
    <property type="project" value="UniProtKB-UniRule"/>
</dbReference>
<accession>A0A1V2EVJ0</accession>
<feature type="transmembrane region" description="Helical" evidence="9">
    <location>
        <begin position="133"/>
        <end position="156"/>
    </location>
</feature>
<dbReference type="Gene3D" id="3.60.110.10">
    <property type="entry name" value="Carbon-nitrogen hydrolase"/>
    <property type="match status" value="1"/>
</dbReference>
<feature type="transmembrane region" description="Helical" evidence="9">
    <location>
        <begin position="99"/>
        <end position="121"/>
    </location>
</feature>
<protein>
    <recommendedName>
        <fullName evidence="9">Apolipoprotein N-acyltransferase</fullName>
        <shortName evidence="9">ALP N-acyltransferase</shortName>
        <ecNumber evidence="9">2.3.1.269</ecNumber>
    </recommendedName>
</protein>
<evidence type="ECO:0000256" key="7">
    <source>
        <dbReference type="ARBA" id="ARBA00023136"/>
    </source>
</evidence>
<feature type="transmembrane region" description="Helical" evidence="9">
    <location>
        <begin position="500"/>
        <end position="519"/>
    </location>
</feature>
<dbReference type="GO" id="GO:0005886">
    <property type="term" value="C:plasma membrane"/>
    <property type="evidence" value="ECO:0007669"/>
    <property type="project" value="UniProtKB-SubCell"/>
</dbReference>
<proteinExistence type="inferred from homology"/>
<keyword evidence="6 9" id="KW-1133">Transmembrane helix</keyword>
<dbReference type="AlphaFoldDB" id="A0A1V2EVJ0"/>
<evidence type="ECO:0000259" key="10">
    <source>
        <dbReference type="PROSITE" id="PS50263"/>
    </source>
</evidence>
<keyword evidence="12" id="KW-1185">Reference proteome</keyword>
<comment type="function">
    <text evidence="9">Catalyzes the phospholipid dependent N-acylation of the N-terminal cysteine of apolipoprotein, the last step in lipoprotein maturation.</text>
</comment>
<dbReference type="EMBL" id="MPSB01000005">
    <property type="protein sequence ID" value="ONF96189.1"/>
    <property type="molecule type" value="Genomic_DNA"/>
</dbReference>
<dbReference type="SUPFAM" id="SSF56317">
    <property type="entry name" value="Carbon-nitrogen hydrolase"/>
    <property type="match status" value="1"/>
</dbReference>
<dbReference type="EC" id="2.3.1.269" evidence="9"/>
<comment type="similarity">
    <text evidence="2 9">Belongs to the CN hydrolase family. Apolipoprotein N-acyltransferase subfamily.</text>
</comment>
<dbReference type="InterPro" id="IPR004563">
    <property type="entry name" value="Apolipo_AcylTrfase"/>
</dbReference>
<organism evidence="11 12">
    <name type="scientific">Sphingomonas jeddahensis</name>
    <dbReference type="NCBI Taxonomy" id="1915074"/>
    <lineage>
        <taxon>Bacteria</taxon>
        <taxon>Pseudomonadati</taxon>
        <taxon>Pseudomonadota</taxon>
        <taxon>Alphaproteobacteria</taxon>
        <taxon>Sphingomonadales</taxon>
        <taxon>Sphingomonadaceae</taxon>
        <taxon>Sphingomonas</taxon>
    </lineage>
</organism>
<evidence type="ECO:0000313" key="11">
    <source>
        <dbReference type="EMBL" id="ONF96189.1"/>
    </source>
</evidence>
<comment type="catalytic activity">
    <reaction evidence="9">
        <text>N-terminal S-1,2-diacyl-sn-glyceryl-L-cysteinyl-[lipoprotein] + a glycerophospholipid = N-acyl-S-1,2-diacyl-sn-glyceryl-L-cysteinyl-[lipoprotein] + a 2-acyl-sn-glycero-3-phospholipid + H(+)</text>
        <dbReference type="Rhea" id="RHEA:48228"/>
        <dbReference type="Rhea" id="RHEA-COMP:14681"/>
        <dbReference type="Rhea" id="RHEA-COMP:14684"/>
        <dbReference type="ChEBI" id="CHEBI:15378"/>
        <dbReference type="ChEBI" id="CHEBI:136912"/>
        <dbReference type="ChEBI" id="CHEBI:140656"/>
        <dbReference type="ChEBI" id="CHEBI:140657"/>
        <dbReference type="ChEBI" id="CHEBI:140660"/>
        <dbReference type="EC" id="2.3.1.269"/>
    </reaction>
</comment>
<feature type="transmembrane region" description="Helical" evidence="9">
    <location>
        <begin position="200"/>
        <end position="220"/>
    </location>
</feature>
<dbReference type="STRING" id="1915074.SPHI_14180"/>
<evidence type="ECO:0000256" key="4">
    <source>
        <dbReference type="ARBA" id="ARBA00022679"/>
    </source>
</evidence>
<evidence type="ECO:0000313" key="12">
    <source>
        <dbReference type="Proteomes" id="UP000188729"/>
    </source>
</evidence>
<dbReference type="PROSITE" id="PS51257">
    <property type="entry name" value="PROKAR_LIPOPROTEIN"/>
    <property type="match status" value="1"/>
</dbReference>